<evidence type="ECO:0000256" key="7">
    <source>
        <dbReference type="SAM" id="Phobius"/>
    </source>
</evidence>
<feature type="transmembrane region" description="Helical" evidence="7">
    <location>
        <begin position="64"/>
        <end position="87"/>
    </location>
</feature>
<evidence type="ECO:0000256" key="1">
    <source>
        <dbReference type="ARBA" id="ARBA00004651"/>
    </source>
</evidence>
<keyword evidence="6 7" id="KW-0472">Membrane</keyword>
<dbReference type="PIRSF" id="PIRSF037497">
    <property type="entry name" value="MreD_Clostridium/Treponema_prd"/>
    <property type="match status" value="1"/>
</dbReference>
<dbReference type="GO" id="GO:0005886">
    <property type="term" value="C:plasma membrane"/>
    <property type="evidence" value="ECO:0007669"/>
    <property type="project" value="UniProtKB-SubCell"/>
</dbReference>
<feature type="transmembrane region" description="Helical" evidence="7">
    <location>
        <begin position="129"/>
        <end position="148"/>
    </location>
</feature>
<dbReference type="NCBIfam" id="TIGR03426">
    <property type="entry name" value="shape_MreD"/>
    <property type="match status" value="1"/>
</dbReference>
<keyword evidence="5 7" id="KW-1133">Transmembrane helix</keyword>
<organism evidence="8">
    <name type="scientific">human gut metagenome</name>
    <dbReference type="NCBI Taxonomy" id="408170"/>
    <lineage>
        <taxon>unclassified sequences</taxon>
        <taxon>metagenomes</taxon>
        <taxon>organismal metagenomes</taxon>
    </lineage>
</organism>
<dbReference type="AlphaFoldDB" id="W1WHX4"/>
<comment type="caution">
    <text evidence="8">The sequence shown here is derived from an EMBL/GenBank/DDBJ whole genome shotgun (WGS) entry which is preliminary data.</text>
</comment>
<keyword evidence="3 7" id="KW-0812">Transmembrane</keyword>
<name>W1WHX4_9ZZZZ</name>
<accession>W1WHX4</accession>
<keyword evidence="2" id="KW-1003">Cell membrane</keyword>
<proteinExistence type="predicted"/>
<evidence type="ECO:0000313" key="8">
    <source>
        <dbReference type="EMBL" id="ETJ16720.1"/>
    </source>
</evidence>
<dbReference type="EMBL" id="AZMM01018817">
    <property type="protein sequence ID" value="ETJ16720.1"/>
    <property type="molecule type" value="Genomic_DNA"/>
</dbReference>
<reference evidence="8" key="1">
    <citation type="submission" date="2013-12" db="EMBL/GenBank/DDBJ databases">
        <title>A Varibaculum cambriense genome reconstructed from a premature infant gut community with otherwise low bacterial novelty that shifts toward anaerobic metabolism during the third week of life.</title>
        <authorList>
            <person name="Brown C.T."/>
            <person name="Sharon I."/>
            <person name="Thomas B.C."/>
            <person name="Castelle C.J."/>
            <person name="Morowitz M.J."/>
            <person name="Banfield J.F."/>
        </authorList>
    </citation>
    <scope>NUCLEOTIDE SEQUENCE</scope>
</reference>
<evidence type="ECO:0000256" key="4">
    <source>
        <dbReference type="ARBA" id="ARBA00022960"/>
    </source>
</evidence>
<dbReference type="Pfam" id="PF04093">
    <property type="entry name" value="MreD"/>
    <property type="match status" value="1"/>
</dbReference>
<evidence type="ECO:0000256" key="2">
    <source>
        <dbReference type="ARBA" id="ARBA00022475"/>
    </source>
</evidence>
<evidence type="ECO:0000256" key="6">
    <source>
        <dbReference type="ARBA" id="ARBA00023136"/>
    </source>
</evidence>
<feature type="transmembrane region" description="Helical" evidence="7">
    <location>
        <begin position="99"/>
        <end position="122"/>
    </location>
</feature>
<protein>
    <submittedName>
        <fullName evidence="8">Rod shape-determining protein MreD</fullName>
    </submittedName>
</protein>
<dbReference type="InterPro" id="IPR017225">
    <property type="entry name" value="Cell_shape_determin_MreD_prd"/>
</dbReference>
<dbReference type="InterPro" id="IPR007227">
    <property type="entry name" value="Cell_shape_determining_MreD"/>
</dbReference>
<evidence type="ECO:0000256" key="5">
    <source>
        <dbReference type="ARBA" id="ARBA00022989"/>
    </source>
</evidence>
<comment type="subcellular location">
    <subcellularLocation>
        <location evidence="1">Cell membrane</location>
        <topology evidence="1">Multi-pass membrane protein</topology>
    </subcellularLocation>
</comment>
<keyword evidence="4" id="KW-0133">Cell shape</keyword>
<dbReference type="GO" id="GO:0008360">
    <property type="term" value="P:regulation of cell shape"/>
    <property type="evidence" value="ECO:0007669"/>
    <property type="project" value="UniProtKB-KW"/>
</dbReference>
<evidence type="ECO:0000256" key="3">
    <source>
        <dbReference type="ARBA" id="ARBA00022692"/>
    </source>
</evidence>
<gene>
    <name evidence="8" type="ORF">Q604_UNBc4C00036G0019</name>
</gene>
<sequence length="164" mass="18879">MERLILILVSIGLAILDNSIIPFFSIHEGYPSLLFTFAIAYSLVNKREKSVFIGIVTGILQDIFFFNGFGVNCFLNLLLCFLASVIGEGMIKNKKLVPVVSMFIITILKYMGVFAIFCILNIKVDLSKGLYMAVYNAVVMFFGYKYIINIYDDEYTKQRWRFKW</sequence>